<dbReference type="AlphaFoldDB" id="A0A915LDL4"/>
<dbReference type="Proteomes" id="UP000887561">
    <property type="component" value="Unplaced"/>
</dbReference>
<name>A0A915LDL4_MELJA</name>
<evidence type="ECO:0000313" key="1">
    <source>
        <dbReference type="Proteomes" id="UP000887561"/>
    </source>
</evidence>
<organism evidence="1 2">
    <name type="scientific">Meloidogyne javanica</name>
    <name type="common">Root-knot nematode worm</name>
    <dbReference type="NCBI Taxonomy" id="6303"/>
    <lineage>
        <taxon>Eukaryota</taxon>
        <taxon>Metazoa</taxon>
        <taxon>Ecdysozoa</taxon>
        <taxon>Nematoda</taxon>
        <taxon>Chromadorea</taxon>
        <taxon>Rhabditida</taxon>
        <taxon>Tylenchina</taxon>
        <taxon>Tylenchomorpha</taxon>
        <taxon>Tylenchoidea</taxon>
        <taxon>Meloidogynidae</taxon>
        <taxon>Meloidogyninae</taxon>
        <taxon>Meloidogyne</taxon>
        <taxon>Meloidogyne incognita group</taxon>
    </lineage>
</organism>
<reference evidence="2" key="1">
    <citation type="submission" date="2022-11" db="UniProtKB">
        <authorList>
            <consortium name="WormBaseParasite"/>
        </authorList>
    </citation>
    <scope>IDENTIFICATION</scope>
</reference>
<proteinExistence type="predicted"/>
<protein>
    <submittedName>
        <fullName evidence="2">Uncharacterized protein</fullName>
    </submittedName>
</protein>
<evidence type="ECO:0000313" key="2">
    <source>
        <dbReference type="WBParaSite" id="scaffold10054_cov197.g14483"/>
    </source>
</evidence>
<accession>A0A915LDL4</accession>
<dbReference type="WBParaSite" id="scaffold10054_cov197.g14483">
    <property type="protein sequence ID" value="scaffold10054_cov197.g14483"/>
    <property type="gene ID" value="scaffold10054_cov197.g14483"/>
</dbReference>
<keyword evidence="1" id="KW-1185">Reference proteome</keyword>
<sequence>MIKKLIVSVEKMMENNENFKVLQQFFDETPGAFGRANYIIGCKTRDKPKHNFEANTISRIIPMKEEMEVELTDKSLEELKRELIDKESLNKFLKEEHSKMIKKLIEEDEIFKNNIEGL</sequence>